<evidence type="ECO:0000259" key="1">
    <source>
        <dbReference type="Pfam" id="PF11645"/>
    </source>
</evidence>
<accession>D3SW56</accession>
<name>D3SW56_NATMM</name>
<dbReference type="PATRIC" id="fig|547559.17.peg.1907"/>
<dbReference type="InterPro" id="IPR021671">
    <property type="entry name" value="PD(D/E)XK_Endonuc"/>
</dbReference>
<dbReference type="EMBL" id="AOHS01000034">
    <property type="protein sequence ID" value="ELY29872.1"/>
    <property type="molecule type" value="Genomic_DNA"/>
</dbReference>
<feature type="domain" description="PD(D/E)XK endonuclease" evidence="1">
    <location>
        <begin position="6"/>
        <end position="137"/>
    </location>
</feature>
<dbReference type="AlphaFoldDB" id="D3SW56"/>
<reference evidence="3 5" key="3">
    <citation type="journal article" date="2014" name="PLoS Genet.">
        <title>Phylogenetically driven sequencing of extremely halophilic archaea reveals strategies for static and dynamic osmo-response.</title>
        <authorList>
            <person name="Becker E.A."/>
            <person name="Seitzer P.M."/>
            <person name="Tritt A."/>
            <person name="Larsen D."/>
            <person name="Krusor M."/>
            <person name="Yao A.I."/>
            <person name="Wu D."/>
            <person name="Madern D."/>
            <person name="Eisen J.A."/>
            <person name="Darling A.E."/>
            <person name="Facciotti M.T."/>
        </authorList>
    </citation>
    <scope>NUCLEOTIDE SEQUENCE [LARGE SCALE GENOMIC DNA]</scope>
    <source>
        <strain evidence="5">ATCC 43099 / DSM 3394 / CCM 3739 / CIP 104546 / IAM 13178 / JCM 8861 / NBRC 102185 / NCIMB 2190 / MS3</strain>
        <strain evidence="3">MS-3</strain>
    </source>
</reference>
<dbReference type="GeneID" id="8824991"/>
<dbReference type="Proteomes" id="UP000001879">
    <property type="component" value="Chromosome"/>
</dbReference>
<dbReference type="OrthoDB" id="350649at2157"/>
<gene>
    <name evidence="2" type="ordered locus">Nmag_2148</name>
    <name evidence="3" type="ORF">C500_09679</name>
</gene>
<dbReference type="HOGENOM" id="CLU_1821068_0_0_2"/>
<dbReference type="Proteomes" id="UP000011543">
    <property type="component" value="Unassembled WGS sequence"/>
</dbReference>
<proteinExistence type="predicted"/>
<dbReference type="GO" id="GO:0003676">
    <property type="term" value="F:nucleic acid binding"/>
    <property type="evidence" value="ECO:0007669"/>
    <property type="project" value="InterPro"/>
</dbReference>
<dbReference type="eggNOG" id="arCOG10716">
    <property type="taxonomic scope" value="Archaea"/>
</dbReference>
<keyword evidence="4" id="KW-1185">Reference proteome</keyword>
<dbReference type="PaxDb" id="547559-Nmag_2148"/>
<evidence type="ECO:0000313" key="5">
    <source>
        <dbReference type="Proteomes" id="UP000011543"/>
    </source>
</evidence>
<dbReference type="RefSeq" id="WP_004267311.1">
    <property type="nucleotide sequence ID" value="NC_013922.1"/>
</dbReference>
<protein>
    <recommendedName>
        <fullName evidence="1">PD(D/E)XK endonuclease domain-containing protein</fullName>
    </recommendedName>
</protein>
<dbReference type="KEGG" id="nmg:Nmag_2148"/>
<evidence type="ECO:0000313" key="4">
    <source>
        <dbReference type="Proteomes" id="UP000001879"/>
    </source>
</evidence>
<reference evidence="4" key="1">
    <citation type="submission" date="2010-02" db="EMBL/GenBank/DDBJ databases">
        <title>Complete sequence of chromosome of Natrialba magadii ATCC 43099.</title>
        <authorList>
            <consortium name="US DOE Joint Genome Institute"/>
            <person name="Lucas S."/>
            <person name="Copeland A."/>
            <person name="Lapidus A."/>
            <person name="Cheng J.-F."/>
            <person name="Bruce D."/>
            <person name="Goodwin L."/>
            <person name="Pitluck S."/>
            <person name="Davenport K."/>
            <person name="Saunders E."/>
            <person name="Detter J.C."/>
            <person name="Han C."/>
            <person name="Tapia R."/>
            <person name="Land M."/>
            <person name="Hauser L."/>
            <person name="Kyrpides N."/>
            <person name="Mikhailova N."/>
            <person name="De Castro R.E."/>
            <person name="Maupin-Furlow J.A."/>
            <person name="Woyke T."/>
        </authorList>
    </citation>
    <scope>NUCLEOTIDE SEQUENCE [LARGE SCALE GENOMIC DNA]</scope>
    <source>
        <strain evidence="4">ATCC 43099 / DSM 3394 / CCM 3739 / CIP 104546 / IAM 13178 / JCM 8861 / NBRC 102185 / NCIMB 2190 / MS3</strain>
    </source>
</reference>
<dbReference type="Gene3D" id="3.40.1350.10">
    <property type="match status" value="1"/>
</dbReference>
<dbReference type="EMBL" id="CP001932">
    <property type="protein sequence ID" value="ADD05717.1"/>
    <property type="molecule type" value="Genomic_DNA"/>
</dbReference>
<dbReference type="InterPro" id="IPR011856">
    <property type="entry name" value="tRNA_endonuc-like_dom_sf"/>
</dbReference>
<dbReference type="Pfam" id="PF11645">
    <property type="entry name" value="PDDEXK_5"/>
    <property type="match status" value="1"/>
</dbReference>
<organism evidence="2 4">
    <name type="scientific">Natrialba magadii (strain ATCC 43099 / DSM 3394 / CCM 3739 / CIP 104546 / IAM 13178 / JCM 8861 / NBRC 102185 / NCIMB 2190 / MS3)</name>
    <name type="common">Natronobacterium magadii</name>
    <dbReference type="NCBI Taxonomy" id="547559"/>
    <lineage>
        <taxon>Archaea</taxon>
        <taxon>Methanobacteriati</taxon>
        <taxon>Methanobacteriota</taxon>
        <taxon>Stenosarchaea group</taxon>
        <taxon>Halobacteria</taxon>
        <taxon>Halobacteriales</taxon>
        <taxon>Natrialbaceae</taxon>
        <taxon>Natrialba</taxon>
    </lineage>
</organism>
<reference evidence="2 4" key="2">
    <citation type="journal article" date="2012" name="BMC Genomics">
        <title>A comparative genomics perspective on the genetic content of the alkaliphilic haloarchaeon Natrialba magadii ATCC 43099T.</title>
        <authorList>
            <person name="Siddaramappa S."/>
            <person name="Challacombe J.F."/>
            <person name="Decastro R.E."/>
            <person name="Pfeiffer F."/>
            <person name="Sastre D.E."/>
            <person name="Gimenez M.I."/>
            <person name="Paggi R.A."/>
            <person name="Detter J.C."/>
            <person name="Davenport K.W."/>
            <person name="Goodwin L.A."/>
            <person name="Kyrpides N."/>
            <person name="Tapia R."/>
            <person name="Pitluck S."/>
            <person name="Lucas S."/>
            <person name="Woyke T."/>
            <person name="Maupin-Furlow J.A."/>
        </authorList>
    </citation>
    <scope>NUCLEOTIDE SEQUENCE [LARGE SCALE GENOMIC DNA]</scope>
    <source>
        <strain evidence="2">ATCC 43099</strain>
        <strain evidence="4">ATCC 43099 / DSM 3394 / CCM 3739 / CIP 104546 / IAM 13178 / JCM 8861 / NBRC 102185 / NCIMB 2190 / MS3</strain>
    </source>
</reference>
<evidence type="ECO:0000313" key="3">
    <source>
        <dbReference type="EMBL" id="ELY29872.1"/>
    </source>
</evidence>
<evidence type="ECO:0000313" key="2">
    <source>
        <dbReference type="EMBL" id="ADD05717.1"/>
    </source>
</evidence>
<sequence length="142" mass="15945">MTVRTNTKQTGDETECKIMCRLLEKGYTVSQPFGDNDKYDLILDTGTDLFRVQCKTGWQEDDGAVLRFKTASKTTRNGEVTVVDYGNSVDAFAVRCVETDTLYWVPAEQVGSKSTYLRLEGPEIDHPHVRLASAFHFDTALP</sequence>
<reference evidence="2" key="4">
    <citation type="submission" date="2016-09" db="EMBL/GenBank/DDBJ databases">
        <authorList>
            <person name="Pfeiffer F."/>
        </authorList>
    </citation>
    <scope>NUCLEOTIDE SEQUENCE</scope>
    <source>
        <strain evidence="2">ATCC 43099</strain>
    </source>
</reference>